<dbReference type="Pfam" id="PF11392">
    <property type="entry name" value="AllH"/>
    <property type="match status" value="1"/>
</dbReference>
<proteinExistence type="predicted"/>
<name>A0A6J7C3F1_9ZZZZ</name>
<dbReference type="InterPro" id="IPR021530">
    <property type="entry name" value="AllH-like"/>
</dbReference>
<dbReference type="EMBL" id="CAFBIZ010000278">
    <property type="protein sequence ID" value="CAB4852542.1"/>
    <property type="molecule type" value="Genomic_DNA"/>
</dbReference>
<accession>A0A6J7C3F1</accession>
<evidence type="ECO:0000313" key="1">
    <source>
        <dbReference type="EMBL" id="CAB4852542.1"/>
    </source>
</evidence>
<dbReference type="AlphaFoldDB" id="A0A6J7C3F1"/>
<reference evidence="1" key="1">
    <citation type="submission" date="2020-05" db="EMBL/GenBank/DDBJ databases">
        <authorList>
            <person name="Chiriac C."/>
            <person name="Salcher M."/>
            <person name="Ghai R."/>
            <person name="Kavagutti S V."/>
        </authorList>
    </citation>
    <scope>NUCLEOTIDE SEQUENCE</scope>
</reference>
<sequence length="268" mass="27723">MTLTVGSAAHRILAHRHEGTVIAAFSKAVYLDFDDAVVALVVPGVAAGPLHVQVSWLPDASGGMPAHSGVDGLRVGATAVPVPDEVWSPPELDDVRGALPLLRRLVSHRPVLDITSGDGVDVTRSLDPFLAQGDTAGACRTLFGRGGGLTPAGDDVAAGVLLIAALDDPSRLLELRAIADTAPTHTISRAFLRAAASGECIEPVHSLLKACIDDDIDNATGHLERVRGVGHTSGLDLVAGVLAALTGLSVREARLSRETSSIHVQSRP</sequence>
<organism evidence="1">
    <name type="scientific">freshwater metagenome</name>
    <dbReference type="NCBI Taxonomy" id="449393"/>
    <lineage>
        <taxon>unclassified sequences</taxon>
        <taxon>metagenomes</taxon>
        <taxon>ecological metagenomes</taxon>
    </lineage>
</organism>
<gene>
    <name evidence="1" type="ORF">UFOPK3268_01693</name>
</gene>
<protein>
    <submittedName>
        <fullName evidence="1">Unannotated protein</fullName>
    </submittedName>
</protein>